<accession>A0ABW2SPP6</accession>
<keyword evidence="9" id="KW-1185">Reference proteome</keyword>
<keyword evidence="3 6" id="KW-0732">Signal</keyword>
<dbReference type="InterPro" id="IPR001638">
    <property type="entry name" value="Solute-binding_3/MltF_N"/>
</dbReference>
<evidence type="ECO:0000259" key="7">
    <source>
        <dbReference type="SMART" id="SM00062"/>
    </source>
</evidence>
<feature type="domain" description="Solute-binding protein family 3/N-terminal" evidence="7">
    <location>
        <begin position="59"/>
        <end position="279"/>
    </location>
</feature>
<dbReference type="PROSITE" id="PS51257">
    <property type="entry name" value="PROKAR_LIPOPROTEIN"/>
    <property type="match status" value="1"/>
</dbReference>
<dbReference type="Proteomes" id="UP001596527">
    <property type="component" value="Unassembled WGS sequence"/>
</dbReference>
<dbReference type="Gene3D" id="3.40.190.10">
    <property type="entry name" value="Periplasmic binding protein-like II"/>
    <property type="match status" value="2"/>
</dbReference>
<organism evidence="8 9">
    <name type="scientific">Schaalia naturae</name>
    <dbReference type="NCBI Taxonomy" id="635203"/>
    <lineage>
        <taxon>Bacteria</taxon>
        <taxon>Bacillati</taxon>
        <taxon>Actinomycetota</taxon>
        <taxon>Actinomycetes</taxon>
        <taxon>Actinomycetales</taxon>
        <taxon>Actinomycetaceae</taxon>
        <taxon>Schaalia</taxon>
    </lineage>
</organism>
<evidence type="ECO:0000256" key="5">
    <source>
        <dbReference type="SAM" id="MobiDB-lite"/>
    </source>
</evidence>
<dbReference type="PANTHER" id="PTHR35936">
    <property type="entry name" value="MEMBRANE-BOUND LYTIC MUREIN TRANSGLYCOSYLASE F"/>
    <property type="match status" value="1"/>
</dbReference>
<reference evidence="9" key="1">
    <citation type="journal article" date="2019" name="Int. J. Syst. Evol. Microbiol.">
        <title>The Global Catalogue of Microorganisms (GCM) 10K type strain sequencing project: providing services to taxonomists for standard genome sequencing and annotation.</title>
        <authorList>
            <consortium name="The Broad Institute Genomics Platform"/>
            <consortium name="The Broad Institute Genome Sequencing Center for Infectious Disease"/>
            <person name="Wu L."/>
            <person name="Ma J."/>
        </authorList>
    </citation>
    <scope>NUCLEOTIDE SEQUENCE [LARGE SCALE GENOMIC DNA]</scope>
    <source>
        <strain evidence="9">CCUG 56698</strain>
    </source>
</reference>
<feature type="chain" id="PRO_5045418409" evidence="6">
    <location>
        <begin position="21"/>
        <end position="296"/>
    </location>
</feature>
<evidence type="ECO:0000313" key="8">
    <source>
        <dbReference type="EMBL" id="MFC7582037.1"/>
    </source>
</evidence>
<dbReference type="EMBL" id="JBHTEF010000001">
    <property type="protein sequence ID" value="MFC7582037.1"/>
    <property type="molecule type" value="Genomic_DNA"/>
</dbReference>
<evidence type="ECO:0000313" key="9">
    <source>
        <dbReference type="Proteomes" id="UP001596527"/>
    </source>
</evidence>
<comment type="caution">
    <text evidence="8">The sequence shown here is derived from an EMBL/GenBank/DDBJ whole genome shotgun (WGS) entry which is preliminary data.</text>
</comment>
<dbReference type="PROSITE" id="PS01039">
    <property type="entry name" value="SBP_BACTERIAL_3"/>
    <property type="match status" value="1"/>
</dbReference>
<dbReference type="SUPFAM" id="SSF53850">
    <property type="entry name" value="Periplasmic binding protein-like II"/>
    <property type="match status" value="1"/>
</dbReference>
<gene>
    <name evidence="8" type="ORF">ACFQWG_12615</name>
</gene>
<evidence type="ECO:0000256" key="1">
    <source>
        <dbReference type="ARBA" id="ARBA00004196"/>
    </source>
</evidence>
<dbReference type="RefSeq" id="WP_380975837.1">
    <property type="nucleotide sequence ID" value="NZ_JBHTEF010000001.1"/>
</dbReference>
<proteinExistence type="inferred from homology"/>
<name>A0ABW2SPP6_9ACTO</name>
<sequence>MRIRAALTVLTAALAASSLAACSSGGTSSSPSDQPASGAASSSSTGAEDALAELQDSGVLRVGTEGTYAPFTYHDSSSGDLTGYDIDVITAVADKLGVKPEFSEVKWDAIFAGLEAKRFDIIANQVTVNPERIEKYDVSDPYTDSEPVVIVRADETSITSLADVAGKTSAQSATSNWAELATESGATVEPVDGLTEAVAALKDGRVDLTFNDNLAALNYLSTTGDTSVKVAFDLPDQAVSQALVLRKDSGLLDAVNQALAELRADGTLAELGSKYFGEDVSGTGDAADGSAESGQD</sequence>
<evidence type="ECO:0000256" key="6">
    <source>
        <dbReference type="SAM" id="SignalP"/>
    </source>
</evidence>
<comment type="similarity">
    <text evidence="2 4">Belongs to the bacterial solute-binding protein 3 family.</text>
</comment>
<evidence type="ECO:0000256" key="2">
    <source>
        <dbReference type="ARBA" id="ARBA00010333"/>
    </source>
</evidence>
<protein>
    <submittedName>
        <fullName evidence="8">Transporter substrate-binding domain-containing protein</fullName>
    </submittedName>
</protein>
<dbReference type="SMART" id="SM00062">
    <property type="entry name" value="PBPb"/>
    <property type="match status" value="1"/>
</dbReference>
<evidence type="ECO:0000256" key="3">
    <source>
        <dbReference type="ARBA" id="ARBA00022729"/>
    </source>
</evidence>
<evidence type="ECO:0000256" key="4">
    <source>
        <dbReference type="RuleBase" id="RU003744"/>
    </source>
</evidence>
<comment type="subcellular location">
    <subcellularLocation>
        <location evidence="1">Cell envelope</location>
    </subcellularLocation>
</comment>
<feature type="signal peptide" evidence="6">
    <location>
        <begin position="1"/>
        <end position="20"/>
    </location>
</feature>
<dbReference type="PANTHER" id="PTHR35936:SF34">
    <property type="entry name" value="ABC TRANSPORTER EXTRACELLULAR-BINDING PROTEIN YCKB-RELATED"/>
    <property type="match status" value="1"/>
</dbReference>
<dbReference type="InterPro" id="IPR018313">
    <property type="entry name" value="SBP_3_CS"/>
</dbReference>
<feature type="region of interest" description="Disordered" evidence="5">
    <location>
        <begin position="24"/>
        <end position="48"/>
    </location>
</feature>
<dbReference type="Pfam" id="PF00497">
    <property type="entry name" value="SBP_bac_3"/>
    <property type="match status" value="1"/>
</dbReference>